<dbReference type="PANTHER" id="PTHR11566">
    <property type="entry name" value="DYNAMIN"/>
    <property type="match status" value="1"/>
</dbReference>
<evidence type="ECO:0008006" key="8">
    <source>
        <dbReference type="Google" id="ProtNLM"/>
    </source>
</evidence>
<dbReference type="Pfam" id="PF01031">
    <property type="entry name" value="Dynamin_M"/>
    <property type="match status" value="1"/>
</dbReference>
<dbReference type="GO" id="GO:0031623">
    <property type="term" value="P:receptor internalization"/>
    <property type="evidence" value="ECO:0007669"/>
    <property type="project" value="TreeGrafter"/>
</dbReference>
<feature type="domain" description="Dynamin-type G" evidence="5">
    <location>
        <begin position="31"/>
        <end position="303"/>
    </location>
</feature>
<organism evidence="6 7">
    <name type="scientific">Scyliorhinus torazame</name>
    <name type="common">Cloudy catshark</name>
    <name type="synonym">Catulus torazame</name>
    <dbReference type="NCBI Taxonomy" id="75743"/>
    <lineage>
        <taxon>Eukaryota</taxon>
        <taxon>Metazoa</taxon>
        <taxon>Chordata</taxon>
        <taxon>Craniata</taxon>
        <taxon>Vertebrata</taxon>
        <taxon>Chondrichthyes</taxon>
        <taxon>Elasmobranchii</taxon>
        <taxon>Galeomorphii</taxon>
        <taxon>Galeoidea</taxon>
        <taxon>Carcharhiniformes</taxon>
        <taxon>Scyliorhinidae</taxon>
        <taxon>Scyliorhinus</taxon>
    </lineage>
</organism>
<dbReference type="GO" id="GO:0005525">
    <property type="term" value="F:GTP binding"/>
    <property type="evidence" value="ECO:0007669"/>
    <property type="project" value="UniProtKB-KW"/>
</dbReference>
<name>A0A401P1A1_SCYTO</name>
<dbReference type="GO" id="GO:0003924">
    <property type="term" value="F:GTPase activity"/>
    <property type="evidence" value="ECO:0007669"/>
    <property type="project" value="InterPro"/>
</dbReference>
<dbReference type="InterPro" id="IPR001401">
    <property type="entry name" value="Dynamin_GTPase"/>
</dbReference>
<dbReference type="GO" id="GO:0008017">
    <property type="term" value="F:microtubule binding"/>
    <property type="evidence" value="ECO:0007669"/>
    <property type="project" value="TreeGrafter"/>
</dbReference>
<keyword evidence="1 3" id="KW-0547">Nucleotide-binding</keyword>
<dbReference type="PROSITE" id="PS51718">
    <property type="entry name" value="G_DYNAMIN_2"/>
    <property type="match status" value="1"/>
</dbReference>
<dbReference type="SUPFAM" id="SSF52540">
    <property type="entry name" value="P-loop containing nucleoside triphosphate hydrolases"/>
    <property type="match status" value="1"/>
</dbReference>
<dbReference type="PROSITE" id="PS00410">
    <property type="entry name" value="G_DYNAMIN_1"/>
    <property type="match status" value="1"/>
</dbReference>
<accession>A0A401P1A1</accession>
<evidence type="ECO:0000256" key="3">
    <source>
        <dbReference type="RuleBase" id="RU003932"/>
    </source>
</evidence>
<evidence type="ECO:0000313" key="7">
    <source>
        <dbReference type="Proteomes" id="UP000288216"/>
    </source>
</evidence>
<evidence type="ECO:0000313" key="6">
    <source>
        <dbReference type="EMBL" id="GCB66898.1"/>
    </source>
</evidence>
<dbReference type="Proteomes" id="UP000288216">
    <property type="component" value="Unassembled WGS sequence"/>
</dbReference>
<sequence length="614" mass="69974">MASLLYTEFENKIRPYIDLIDSMRELGLAQDLPLPTIAVIGDQSSGKSSVLEMLSEVALPRGTGIVTRCPLELKLKNAVNGSPWNGQLRYRDYSVTLNSPHQVEEEIKKAQENLAGRTGLSSELISLEVESSCAPNLTLIDLPGIIRVPIGDQPQDIGLMIKNLIKSYIKKEETIILVVIACNVDIATTEALQMAQEADPKGERTLGVLTKPDLIDYNTEQDILKIINNKMVPLQKGYMLIKCRGQHDLIGNTSLANALEKETEFFCKNIHFRPLLDTKLASFQHLSTRLTNELVIQIRKCLPGIHEKIGSKISEITKQLNKLGGAVAEDTRTRVHNLTSKILVYCEELTNLAMGDYKNEYNPEMKLHHYAREKFTEWYAKLDIARIKLNENATNLAKHHEKYSQGRELPGFTKYRVFEAIIRDQIRELFDPSLEMVNEFSAKVATVCNTLACQHFNGLPVLISEIQFKIAEVCHKMEREAEQMIRTNFQMEEMVYAPDEMYSYKLSEFQSLSQQRGTNTTGNSNADVQTMVVHLQTYYQIAIDRLIQMVPMVLRYYLLQELSAQMKVELAQLYFHCKDLDALLREDDDTAEKRRALKDNLDRLTTARNLLMNH</sequence>
<evidence type="ECO:0000256" key="1">
    <source>
        <dbReference type="ARBA" id="ARBA00022741"/>
    </source>
</evidence>
<dbReference type="SMART" id="SM00302">
    <property type="entry name" value="GED"/>
    <property type="match status" value="1"/>
</dbReference>
<comment type="caution">
    <text evidence="6">The sequence shown here is derived from an EMBL/GenBank/DDBJ whole genome shotgun (WGS) entry which is preliminary data.</text>
</comment>
<dbReference type="GO" id="GO:0051607">
    <property type="term" value="P:defense response to virus"/>
    <property type="evidence" value="ECO:0007669"/>
    <property type="project" value="TreeGrafter"/>
</dbReference>
<dbReference type="InterPro" id="IPR019762">
    <property type="entry name" value="Dynamin_GTPase_CS"/>
</dbReference>
<dbReference type="STRING" id="75743.A0A401P1A1"/>
<dbReference type="InterPro" id="IPR000375">
    <property type="entry name" value="Dynamin_stalk"/>
</dbReference>
<dbReference type="InterPro" id="IPR020850">
    <property type="entry name" value="GED_dom"/>
</dbReference>
<proteinExistence type="inferred from homology"/>
<dbReference type="AlphaFoldDB" id="A0A401P1A1"/>
<dbReference type="InterPro" id="IPR003130">
    <property type="entry name" value="GED"/>
</dbReference>
<dbReference type="GO" id="GO:0016185">
    <property type="term" value="P:synaptic vesicle budding from presynaptic endocytic zone membrane"/>
    <property type="evidence" value="ECO:0007669"/>
    <property type="project" value="TreeGrafter"/>
</dbReference>
<dbReference type="SMART" id="SM00053">
    <property type="entry name" value="DYNc"/>
    <property type="match status" value="1"/>
</dbReference>
<evidence type="ECO:0000259" key="5">
    <source>
        <dbReference type="PROSITE" id="PS51718"/>
    </source>
</evidence>
<dbReference type="PROSITE" id="PS51388">
    <property type="entry name" value="GED"/>
    <property type="match status" value="1"/>
</dbReference>
<evidence type="ECO:0000259" key="4">
    <source>
        <dbReference type="PROSITE" id="PS51388"/>
    </source>
</evidence>
<dbReference type="PRINTS" id="PR00195">
    <property type="entry name" value="DYNAMIN"/>
</dbReference>
<dbReference type="InterPro" id="IPR022812">
    <property type="entry name" value="Dynamin"/>
</dbReference>
<gene>
    <name evidence="6" type="ORF">scyTo_0015057</name>
</gene>
<protein>
    <recommendedName>
        <fullName evidence="8">Interferon-induced GTP-binding protein Mx</fullName>
    </recommendedName>
</protein>
<keyword evidence="2 3" id="KW-0342">GTP-binding</keyword>
<dbReference type="InterPro" id="IPR027417">
    <property type="entry name" value="P-loop_NTPase"/>
</dbReference>
<evidence type="ECO:0000256" key="2">
    <source>
        <dbReference type="ARBA" id="ARBA00023134"/>
    </source>
</evidence>
<dbReference type="CDD" id="cd08771">
    <property type="entry name" value="DLP_1"/>
    <property type="match status" value="1"/>
</dbReference>
<reference evidence="6 7" key="1">
    <citation type="journal article" date="2018" name="Nat. Ecol. Evol.">
        <title>Shark genomes provide insights into elasmobranch evolution and the origin of vertebrates.</title>
        <authorList>
            <person name="Hara Y"/>
            <person name="Yamaguchi K"/>
            <person name="Onimaru K"/>
            <person name="Kadota M"/>
            <person name="Koyanagi M"/>
            <person name="Keeley SD"/>
            <person name="Tatsumi K"/>
            <person name="Tanaka K"/>
            <person name="Motone F"/>
            <person name="Kageyama Y"/>
            <person name="Nozu R"/>
            <person name="Adachi N"/>
            <person name="Nishimura O"/>
            <person name="Nakagawa R"/>
            <person name="Tanegashima C"/>
            <person name="Kiyatake I"/>
            <person name="Matsumoto R"/>
            <person name="Murakumo K"/>
            <person name="Nishida K"/>
            <person name="Terakita A"/>
            <person name="Kuratani S"/>
            <person name="Sato K"/>
            <person name="Hyodo S Kuraku.S."/>
        </authorList>
    </citation>
    <scope>NUCLEOTIDE SEQUENCE [LARGE SCALE GENOMIC DNA]</scope>
</reference>
<dbReference type="Gene3D" id="1.20.120.1240">
    <property type="entry name" value="Dynamin, middle domain"/>
    <property type="match status" value="1"/>
</dbReference>
<keyword evidence="7" id="KW-1185">Reference proteome</keyword>
<dbReference type="Gene3D" id="3.40.50.300">
    <property type="entry name" value="P-loop containing nucleotide triphosphate hydrolases"/>
    <property type="match status" value="1"/>
</dbReference>
<dbReference type="GO" id="GO:0005886">
    <property type="term" value="C:plasma membrane"/>
    <property type="evidence" value="ECO:0007669"/>
    <property type="project" value="TreeGrafter"/>
</dbReference>
<dbReference type="PANTHER" id="PTHR11566:SF231">
    <property type="entry name" value="INTERFERON-INDUCED GTP-BINDING PROTEIN MX"/>
    <property type="match status" value="1"/>
</dbReference>
<dbReference type="Pfam" id="PF00350">
    <property type="entry name" value="Dynamin_N"/>
    <property type="match status" value="1"/>
</dbReference>
<dbReference type="OMA" id="VCHKMER"/>
<dbReference type="GO" id="GO:0098793">
    <property type="term" value="C:presynapse"/>
    <property type="evidence" value="ECO:0007669"/>
    <property type="project" value="GOC"/>
</dbReference>
<dbReference type="InterPro" id="IPR045063">
    <property type="entry name" value="Dynamin_N"/>
</dbReference>
<dbReference type="InterPro" id="IPR030381">
    <property type="entry name" value="G_DYNAMIN_dom"/>
</dbReference>
<comment type="similarity">
    <text evidence="3">Belongs to the TRAFAC class dynamin-like GTPase superfamily. Dynamin/Fzo/YdjA family.</text>
</comment>
<dbReference type="Pfam" id="PF02212">
    <property type="entry name" value="GED"/>
    <property type="match status" value="1"/>
</dbReference>
<dbReference type="GO" id="GO:0005874">
    <property type="term" value="C:microtubule"/>
    <property type="evidence" value="ECO:0007669"/>
    <property type="project" value="TreeGrafter"/>
</dbReference>
<dbReference type="GO" id="GO:0005737">
    <property type="term" value="C:cytoplasm"/>
    <property type="evidence" value="ECO:0007669"/>
    <property type="project" value="TreeGrafter"/>
</dbReference>
<feature type="domain" description="GED" evidence="4">
    <location>
        <begin position="528"/>
        <end position="614"/>
    </location>
</feature>
<dbReference type="OrthoDB" id="5061070at2759"/>
<dbReference type="EMBL" id="BFAA01008346">
    <property type="protein sequence ID" value="GCB66898.1"/>
    <property type="molecule type" value="Genomic_DNA"/>
</dbReference>
<dbReference type="GO" id="GO:0005634">
    <property type="term" value="C:nucleus"/>
    <property type="evidence" value="ECO:0007669"/>
    <property type="project" value="TreeGrafter"/>
</dbReference>